<evidence type="ECO:0000313" key="6">
    <source>
        <dbReference type="Proteomes" id="UP000675747"/>
    </source>
</evidence>
<evidence type="ECO:0000313" key="5">
    <source>
        <dbReference type="EMBL" id="MBS7458687.1"/>
    </source>
</evidence>
<name>A0A8J7VTY6_9GAMM</name>
<dbReference type="EMBL" id="JAGQFT020000013">
    <property type="protein sequence ID" value="MBS7458687.1"/>
    <property type="molecule type" value="Genomic_DNA"/>
</dbReference>
<dbReference type="CDD" id="cd07574">
    <property type="entry name" value="nitrilase_Rim1_like"/>
    <property type="match status" value="1"/>
</dbReference>
<keyword evidence="6" id="KW-1185">Reference proteome</keyword>
<comment type="caution">
    <text evidence="4">The sequence shown here is derived from an EMBL/GenBank/DDBJ whole genome shotgun (WGS) entry which is preliminary data.</text>
</comment>
<dbReference type="EMBL" id="JAGQFT010000040">
    <property type="protein sequence ID" value="MBR0562241.1"/>
    <property type="molecule type" value="Genomic_DNA"/>
</dbReference>
<dbReference type="PANTHER" id="PTHR23088">
    <property type="entry name" value="NITRILASE-RELATED"/>
    <property type="match status" value="1"/>
</dbReference>
<accession>A0A8J7VTY6</accession>
<organism evidence="4">
    <name type="scientific">Coralloluteibacterium stylophorae</name>
    <dbReference type="NCBI Taxonomy" id="1776034"/>
    <lineage>
        <taxon>Bacteria</taxon>
        <taxon>Pseudomonadati</taxon>
        <taxon>Pseudomonadota</taxon>
        <taxon>Gammaproteobacteria</taxon>
        <taxon>Lysobacterales</taxon>
        <taxon>Lysobacteraceae</taxon>
        <taxon>Coralloluteibacterium</taxon>
    </lineage>
</organism>
<dbReference type="PANTHER" id="PTHR23088:SF50">
    <property type="entry name" value="HYDROLASE YHCX"/>
    <property type="match status" value="1"/>
</dbReference>
<comment type="similarity">
    <text evidence="1">Belongs to the carbon-nitrogen hydrolase superfamily. NIT1/NIT2 family.</text>
</comment>
<protein>
    <submittedName>
        <fullName evidence="4">Carbon-nitrogen hydrolase family protein</fullName>
    </submittedName>
</protein>
<evidence type="ECO:0000256" key="1">
    <source>
        <dbReference type="ARBA" id="ARBA00010613"/>
    </source>
</evidence>
<evidence type="ECO:0000256" key="2">
    <source>
        <dbReference type="SAM" id="MobiDB-lite"/>
    </source>
</evidence>
<gene>
    <name evidence="5" type="ORF">KB893_016215</name>
    <name evidence="4" type="ORF">KB893_06880</name>
</gene>
<dbReference type="GO" id="GO:0016787">
    <property type="term" value="F:hydrolase activity"/>
    <property type="evidence" value="ECO:0007669"/>
    <property type="project" value="UniProtKB-KW"/>
</dbReference>
<dbReference type="InterPro" id="IPR036526">
    <property type="entry name" value="C-N_Hydrolase_sf"/>
</dbReference>
<dbReference type="PROSITE" id="PS50263">
    <property type="entry name" value="CN_HYDROLASE"/>
    <property type="match status" value="1"/>
</dbReference>
<dbReference type="Pfam" id="PF00795">
    <property type="entry name" value="CN_hydrolase"/>
    <property type="match status" value="1"/>
</dbReference>
<keyword evidence="4" id="KW-0378">Hydrolase</keyword>
<feature type="region of interest" description="Disordered" evidence="2">
    <location>
        <begin position="286"/>
        <end position="317"/>
    </location>
</feature>
<evidence type="ECO:0000259" key="3">
    <source>
        <dbReference type="PROSITE" id="PS50263"/>
    </source>
</evidence>
<dbReference type="AlphaFoldDB" id="A0A8J7VTY6"/>
<evidence type="ECO:0000313" key="4">
    <source>
        <dbReference type="EMBL" id="MBR0562241.1"/>
    </source>
</evidence>
<reference evidence="4" key="2">
    <citation type="submission" date="2021-04" db="EMBL/GenBank/DDBJ databases">
        <authorList>
            <person name="Karlyshev A.V."/>
        </authorList>
    </citation>
    <scope>NUCLEOTIDE SEQUENCE</scope>
    <source>
        <strain evidence="4">LMG 29479</strain>
    </source>
</reference>
<dbReference type="InterPro" id="IPR003010">
    <property type="entry name" value="C-N_Hydrolase"/>
</dbReference>
<dbReference type="InterPro" id="IPR001110">
    <property type="entry name" value="UPF0012_CS"/>
</dbReference>
<reference evidence="5 6" key="1">
    <citation type="journal article" date="2021" name="Microbiol. Resour. Announc.">
        <title>Draft Genome Sequence of Coralloluteibacterium stylophorae LMG 29479T.</title>
        <authorList>
            <person name="Karlyshev A.V."/>
            <person name="Kudryashova E.B."/>
            <person name="Ariskina E.V."/>
            <person name="Conroy A.P."/>
            <person name="Abidueva E.Y."/>
        </authorList>
    </citation>
    <scope>NUCLEOTIDE SEQUENCE [LARGE SCALE GENOMIC DNA]</scope>
    <source>
        <strain evidence="5 6">LMG 29479</strain>
    </source>
</reference>
<dbReference type="SUPFAM" id="SSF56317">
    <property type="entry name" value="Carbon-nitrogen hydrolase"/>
    <property type="match status" value="1"/>
</dbReference>
<dbReference type="Proteomes" id="UP000675747">
    <property type="component" value="Unassembled WGS sequence"/>
</dbReference>
<dbReference type="PROSITE" id="PS01227">
    <property type="entry name" value="UPF0012"/>
    <property type="match status" value="1"/>
</dbReference>
<sequence>MKVAVAKYAIQAPADFDAFAARIEALLREARDAGARLAVLPEYLALELAATFPPAVQGDLHASLAAIQALRAPWLALFSRLAREFDLYVVAGSFLLDVGGGRYRNRSDWFAPDGSHRFQDKLALTAFEKDAGVIEPGDALKVFGIDGHRAGIAVCYDIEFPLPVRAQVEAGARLIVSPSCTDTEAGATRVRVGCMARALEGRCFVAQSVTAGVAEWSAALDVNTGEAALYAPMDRDLPADGFLARTAGGEVWAIAELDFDALEASRAHAQVANDRDWPAQLRPAFAAARLDADRDPPAGDAPAAGPQPVGTQSVNGG</sequence>
<dbReference type="Gene3D" id="3.60.110.10">
    <property type="entry name" value="Carbon-nitrogen hydrolase"/>
    <property type="match status" value="1"/>
</dbReference>
<proteinExistence type="inferred from homology"/>
<dbReference type="RefSeq" id="WP_211926186.1">
    <property type="nucleotide sequence ID" value="NZ_JAGQFT020000013.1"/>
</dbReference>
<feature type="domain" description="CN hydrolase" evidence="3">
    <location>
        <begin position="1"/>
        <end position="259"/>
    </location>
</feature>